<evidence type="ECO:0000256" key="2">
    <source>
        <dbReference type="SAM" id="Phobius"/>
    </source>
</evidence>
<evidence type="ECO:0000313" key="4">
    <source>
        <dbReference type="Proteomes" id="UP001443914"/>
    </source>
</evidence>
<feature type="region of interest" description="Disordered" evidence="1">
    <location>
        <begin position="33"/>
        <end position="55"/>
    </location>
</feature>
<feature type="transmembrane region" description="Helical" evidence="2">
    <location>
        <begin position="62"/>
        <end position="81"/>
    </location>
</feature>
<protein>
    <recommendedName>
        <fullName evidence="5">Transmembrane protein</fullName>
    </recommendedName>
</protein>
<dbReference type="AlphaFoldDB" id="A0AAW1I1J2"/>
<dbReference type="PANTHER" id="PTHR37753:SF1">
    <property type="entry name" value="OS01G0940600 PROTEIN"/>
    <property type="match status" value="1"/>
</dbReference>
<keyword evidence="4" id="KW-1185">Reference proteome</keyword>
<feature type="compositionally biased region" description="Polar residues" evidence="1">
    <location>
        <begin position="41"/>
        <end position="55"/>
    </location>
</feature>
<reference evidence="3" key="1">
    <citation type="submission" date="2024-03" db="EMBL/GenBank/DDBJ databases">
        <title>WGS assembly of Saponaria officinalis var. Norfolk2.</title>
        <authorList>
            <person name="Jenkins J."/>
            <person name="Shu S."/>
            <person name="Grimwood J."/>
            <person name="Barry K."/>
            <person name="Goodstein D."/>
            <person name="Schmutz J."/>
            <person name="Leebens-Mack J."/>
            <person name="Osbourn A."/>
        </authorList>
    </citation>
    <scope>NUCLEOTIDE SEQUENCE [LARGE SCALE GENOMIC DNA]</scope>
    <source>
        <strain evidence="3">JIC</strain>
    </source>
</reference>
<dbReference type="PANTHER" id="PTHR37753">
    <property type="entry name" value="OS01G0940600 PROTEIN"/>
    <property type="match status" value="1"/>
</dbReference>
<gene>
    <name evidence="3" type="ORF">RND81_10G076800</name>
</gene>
<evidence type="ECO:0000313" key="3">
    <source>
        <dbReference type="EMBL" id="KAK9682480.1"/>
    </source>
</evidence>
<sequence length="135" mass="15202">MATTLRYTAPHISATLETNSSYQFNTSLTPHSPISLHFRSNRPTRGMRSSTTTRAGPTSNQLIFAFVFPFSLLVVTAFTAFQIGNRLDQKFLDELAMSEKLREEEEDGDELGQAPASRKEEPALPKSRNRPKREI</sequence>
<dbReference type="Proteomes" id="UP001443914">
    <property type="component" value="Unassembled WGS sequence"/>
</dbReference>
<comment type="caution">
    <text evidence="3">The sequence shown here is derived from an EMBL/GenBank/DDBJ whole genome shotgun (WGS) entry which is preliminary data.</text>
</comment>
<accession>A0AAW1I1J2</accession>
<name>A0AAW1I1J2_SAPOF</name>
<feature type="region of interest" description="Disordered" evidence="1">
    <location>
        <begin position="101"/>
        <end position="135"/>
    </location>
</feature>
<evidence type="ECO:0000256" key="1">
    <source>
        <dbReference type="SAM" id="MobiDB-lite"/>
    </source>
</evidence>
<dbReference type="EMBL" id="JBDFQZ010000010">
    <property type="protein sequence ID" value="KAK9682480.1"/>
    <property type="molecule type" value="Genomic_DNA"/>
</dbReference>
<keyword evidence="2" id="KW-0812">Transmembrane</keyword>
<keyword evidence="2" id="KW-0472">Membrane</keyword>
<evidence type="ECO:0008006" key="5">
    <source>
        <dbReference type="Google" id="ProtNLM"/>
    </source>
</evidence>
<keyword evidence="2" id="KW-1133">Transmembrane helix</keyword>
<proteinExistence type="predicted"/>
<organism evidence="3 4">
    <name type="scientific">Saponaria officinalis</name>
    <name type="common">Common soapwort</name>
    <name type="synonym">Lychnis saponaria</name>
    <dbReference type="NCBI Taxonomy" id="3572"/>
    <lineage>
        <taxon>Eukaryota</taxon>
        <taxon>Viridiplantae</taxon>
        <taxon>Streptophyta</taxon>
        <taxon>Embryophyta</taxon>
        <taxon>Tracheophyta</taxon>
        <taxon>Spermatophyta</taxon>
        <taxon>Magnoliopsida</taxon>
        <taxon>eudicotyledons</taxon>
        <taxon>Gunneridae</taxon>
        <taxon>Pentapetalae</taxon>
        <taxon>Caryophyllales</taxon>
        <taxon>Caryophyllaceae</taxon>
        <taxon>Caryophylleae</taxon>
        <taxon>Saponaria</taxon>
    </lineage>
</organism>